<evidence type="ECO:0000313" key="9">
    <source>
        <dbReference type="Proteomes" id="UP000011087"/>
    </source>
</evidence>
<dbReference type="OrthoDB" id="1668230at2759"/>
<dbReference type="eggNOG" id="KOG0597">
    <property type="taxonomic scope" value="Eukaryota"/>
</dbReference>
<feature type="region of interest" description="Disordered" evidence="5">
    <location>
        <begin position="454"/>
        <end position="492"/>
    </location>
</feature>
<dbReference type="GeneID" id="17298451"/>
<protein>
    <recommendedName>
        <fullName evidence="6">Protein kinase domain-containing protein</fullName>
    </recommendedName>
</protein>
<dbReference type="PROSITE" id="PS00107">
    <property type="entry name" value="PROTEIN_KINASE_ATP"/>
    <property type="match status" value="1"/>
</dbReference>
<accession>L1IZN1</accession>
<reference evidence="8" key="3">
    <citation type="submission" date="2015-06" db="UniProtKB">
        <authorList>
            <consortium name="EnsemblProtists"/>
        </authorList>
    </citation>
    <scope>IDENTIFICATION</scope>
</reference>
<dbReference type="PANTHER" id="PTHR44167:SF24">
    <property type="entry name" value="SERINE_THREONINE-PROTEIN KINASE CHK2"/>
    <property type="match status" value="1"/>
</dbReference>
<dbReference type="EMBL" id="JH993021">
    <property type="protein sequence ID" value="EKX41733.1"/>
    <property type="molecule type" value="Genomic_DNA"/>
</dbReference>
<name>L1IZN1_GUITC</name>
<dbReference type="Gene3D" id="1.10.510.10">
    <property type="entry name" value="Transferase(Phosphotransferase) domain 1"/>
    <property type="match status" value="1"/>
</dbReference>
<dbReference type="AlphaFoldDB" id="L1IZN1"/>
<dbReference type="EnsemblProtists" id="EKX41733">
    <property type="protein sequence ID" value="EKX41733"/>
    <property type="gene ID" value="GUITHDRAFT_141734"/>
</dbReference>
<evidence type="ECO:0000256" key="2">
    <source>
        <dbReference type="ARBA" id="ARBA00022840"/>
    </source>
</evidence>
<dbReference type="InterPro" id="IPR000719">
    <property type="entry name" value="Prot_kinase_dom"/>
</dbReference>
<dbReference type="STRING" id="905079.L1IZN1"/>
<evidence type="ECO:0000256" key="3">
    <source>
        <dbReference type="PROSITE-ProRule" id="PRU10141"/>
    </source>
</evidence>
<dbReference type="CDD" id="cd00180">
    <property type="entry name" value="PKc"/>
    <property type="match status" value="1"/>
</dbReference>
<keyword evidence="4" id="KW-0723">Serine/threonine-protein kinase</keyword>
<dbReference type="PROSITE" id="PS50011">
    <property type="entry name" value="PROTEIN_KINASE_DOM"/>
    <property type="match status" value="1"/>
</dbReference>
<dbReference type="PROSITE" id="PS00108">
    <property type="entry name" value="PROTEIN_KINASE_ST"/>
    <property type="match status" value="1"/>
</dbReference>
<evidence type="ECO:0000256" key="4">
    <source>
        <dbReference type="RuleBase" id="RU000304"/>
    </source>
</evidence>
<reference evidence="7 9" key="1">
    <citation type="journal article" date="2012" name="Nature">
        <title>Algal genomes reveal evolutionary mosaicism and the fate of nucleomorphs.</title>
        <authorList>
            <consortium name="DOE Joint Genome Institute"/>
            <person name="Curtis B.A."/>
            <person name="Tanifuji G."/>
            <person name="Burki F."/>
            <person name="Gruber A."/>
            <person name="Irimia M."/>
            <person name="Maruyama S."/>
            <person name="Arias M.C."/>
            <person name="Ball S.G."/>
            <person name="Gile G.H."/>
            <person name="Hirakawa Y."/>
            <person name="Hopkins J.F."/>
            <person name="Kuo A."/>
            <person name="Rensing S.A."/>
            <person name="Schmutz J."/>
            <person name="Symeonidi A."/>
            <person name="Elias M."/>
            <person name="Eveleigh R.J."/>
            <person name="Herman E.K."/>
            <person name="Klute M.J."/>
            <person name="Nakayama T."/>
            <person name="Obornik M."/>
            <person name="Reyes-Prieto A."/>
            <person name="Armbrust E.V."/>
            <person name="Aves S.J."/>
            <person name="Beiko R.G."/>
            <person name="Coutinho P."/>
            <person name="Dacks J.B."/>
            <person name="Durnford D.G."/>
            <person name="Fast N.M."/>
            <person name="Green B.R."/>
            <person name="Grisdale C.J."/>
            <person name="Hempel F."/>
            <person name="Henrissat B."/>
            <person name="Hoppner M.P."/>
            <person name="Ishida K."/>
            <person name="Kim E."/>
            <person name="Koreny L."/>
            <person name="Kroth P.G."/>
            <person name="Liu Y."/>
            <person name="Malik S.B."/>
            <person name="Maier U.G."/>
            <person name="McRose D."/>
            <person name="Mock T."/>
            <person name="Neilson J.A."/>
            <person name="Onodera N.T."/>
            <person name="Poole A.M."/>
            <person name="Pritham E.J."/>
            <person name="Richards T.A."/>
            <person name="Rocap G."/>
            <person name="Roy S.W."/>
            <person name="Sarai C."/>
            <person name="Schaack S."/>
            <person name="Shirato S."/>
            <person name="Slamovits C.H."/>
            <person name="Spencer D.F."/>
            <person name="Suzuki S."/>
            <person name="Worden A.Z."/>
            <person name="Zauner S."/>
            <person name="Barry K."/>
            <person name="Bell C."/>
            <person name="Bharti A.K."/>
            <person name="Crow J.A."/>
            <person name="Grimwood J."/>
            <person name="Kramer R."/>
            <person name="Lindquist E."/>
            <person name="Lucas S."/>
            <person name="Salamov A."/>
            <person name="McFadden G.I."/>
            <person name="Lane C.E."/>
            <person name="Keeling P.J."/>
            <person name="Gray M.W."/>
            <person name="Grigoriev I.V."/>
            <person name="Archibald J.M."/>
        </authorList>
    </citation>
    <scope>NUCLEOTIDE SEQUENCE</scope>
    <source>
        <strain evidence="7 9">CCMP2712</strain>
    </source>
</reference>
<organism evidence="7">
    <name type="scientific">Guillardia theta (strain CCMP2712)</name>
    <name type="common">Cryptophyte</name>
    <dbReference type="NCBI Taxonomy" id="905079"/>
    <lineage>
        <taxon>Eukaryota</taxon>
        <taxon>Cryptophyceae</taxon>
        <taxon>Pyrenomonadales</taxon>
        <taxon>Geminigeraceae</taxon>
        <taxon>Guillardia</taxon>
    </lineage>
</organism>
<dbReference type="Pfam" id="PF00069">
    <property type="entry name" value="Pkinase"/>
    <property type="match status" value="1"/>
</dbReference>
<dbReference type="PaxDb" id="55529-EKX41733"/>
<dbReference type="SMART" id="SM00220">
    <property type="entry name" value="S_TKc"/>
    <property type="match status" value="1"/>
</dbReference>
<sequence length="492" mass="54796">MRAELPRKLQTLCEGLTEVQDDWLAIENLGHGSFANVFRMRKRDDSGLELAIKFLRKENSPSSPKRGGHDLYIQNEMLKTMRHELNIISKLPGHPNVIKVLGASYDGSYFAMELAKTDLFQIARKKNVCMILRDAWNWLNQLTLAVMHLHSNDLVHLDIKSSNVLIFGDNTVRLCDFGLSREMEDNTIAIDCEVNNIDRVLPFANDCRLSPCGVDVWGIGCIALELLCGSTPFKDMFWISIVVRALKTFRNYREICFAHFGGWPHFIPRLERMISTKMSGRGLKFLNGSLAINPSKRMSAQELIEIMPWSCSARRSFSSAHPSALFHEIRRNSQSAQGLQLALFFPFLLLSLLADPSCPSLPLLSSVITCPFLTLILSISLCTSLLSLYRNASLSLLSCRSPALLTLRRAIVGEGTHIVSDPLLSELKSLVGSPVLHARDRDLPRSRVNSVDEFGVSSSSSSSSSPQFSTPASGGRIQSFRMRSASVEPALN</sequence>
<dbReference type="InterPro" id="IPR011009">
    <property type="entry name" value="Kinase-like_dom_sf"/>
</dbReference>
<dbReference type="InterPro" id="IPR017441">
    <property type="entry name" value="Protein_kinase_ATP_BS"/>
</dbReference>
<evidence type="ECO:0000259" key="6">
    <source>
        <dbReference type="PROSITE" id="PS50011"/>
    </source>
</evidence>
<dbReference type="SUPFAM" id="SSF56112">
    <property type="entry name" value="Protein kinase-like (PK-like)"/>
    <property type="match status" value="1"/>
</dbReference>
<reference evidence="9" key="2">
    <citation type="submission" date="2012-11" db="EMBL/GenBank/DDBJ databases">
        <authorList>
            <person name="Kuo A."/>
            <person name="Curtis B.A."/>
            <person name="Tanifuji G."/>
            <person name="Burki F."/>
            <person name="Gruber A."/>
            <person name="Irimia M."/>
            <person name="Maruyama S."/>
            <person name="Arias M.C."/>
            <person name="Ball S.G."/>
            <person name="Gile G.H."/>
            <person name="Hirakawa Y."/>
            <person name="Hopkins J.F."/>
            <person name="Rensing S.A."/>
            <person name="Schmutz J."/>
            <person name="Symeonidi A."/>
            <person name="Elias M."/>
            <person name="Eveleigh R.J."/>
            <person name="Herman E.K."/>
            <person name="Klute M.J."/>
            <person name="Nakayama T."/>
            <person name="Obornik M."/>
            <person name="Reyes-Prieto A."/>
            <person name="Armbrust E.V."/>
            <person name="Aves S.J."/>
            <person name="Beiko R.G."/>
            <person name="Coutinho P."/>
            <person name="Dacks J.B."/>
            <person name="Durnford D.G."/>
            <person name="Fast N.M."/>
            <person name="Green B.R."/>
            <person name="Grisdale C."/>
            <person name="Hempe F."/>
            <person name="Henrissat B."/>
            <person name="Hoppner M.P."/>
            <person name="Ishida K.-I."/>
            <person name="Kim E."/>
            <person name="Koreny L."/>
            <person name="Kroth P.G."/>
            <person name="Liu Y."/>
            <person name="Malik S.-B."/>
            <person name="Maier U.G."/>
            <person name="McRose D."/>
            <person name="Mock T."/>
            <person name="Neilson J.A."/>
            <person name="Onodera N.T."/>
            <person name="Poole A.M."/>
            <person name="Pritham E.J."/>
            <person name="Richards T.A."/>
            <person name="Rocap G."/>
            <person name="Roy S.W."/>
            <person name="Sarai C."/>
            <person name="Schaack S."/>
            <person name="Shirato S."/>
            <person name="Slamovits C.H."/>
            <person name="Spencer D.F."/>
            <person name="Suzuki S."/>
            <person name="Worden A.Z."/>
            <person name="Zauner S."/>
            <person name="Barry K."/>
            <person name="Bell C."/>
            <person name="Bharti A.K."/>
            <person name="Crow J.A."/>
            <person name="Grimwood J."/>
            <person name="Kramer R."/>
            <person name="Lindquist E."/>
            <person name="Lucas S."/>
            <person name="Salamov A."/>
            <person name="McFadden G.I."/>
            <person name="Lane C.E."/>
            <person name="Keeling P.J."/>
            <person name="Gray M.W."/>
            <person name="Grigoriev I.V."/>
            <person name="Archibald J.M."/>
        </authorList>
    </citation>
    <scope>NUCLEOTIDE SEQUENCE</scope>
    <source>
        <strain evidence="9">CCMP2712</strain>
    </source>
</reference>
<dbReference type="HOGENOM" id="CLU_554864_0_0_1"/>
<feature type="domain" description="Protein kinase" evidence="6">
    <location>
        <begin position="23"/>
        <end position="310"/>
    </location>
</feature>
<dbReference type="OMA" id="CEFELRD"/>
<dbReference type="GO" id="GO:0005524">
    <property type="term" value="F:ATP binding"/>
    <property type="evidence" value="ECO:0007669"/>
    <property type="project" value="UniProtKB-UniRule"/>
</dbReference>
<feature type="binding site" evidence="3">
    <location>
        <position position="53"/>
    </location>
    <ligand>
        <name>ATP</name>
        <dbReference type="ChEBI" id="CHEBI:30616"/>
    </ligand>
</feature>
<dbReference type="GO" id="GO:0044773">
    <property type="term" value="P:mitotic DNA damage checkpoint signaling"/>
    <property type="evidence" value="ECO:0007669"/>
    <property type="project" value="TreeGrafter"/>
</dbReference>
<keyword evidence="4" id="KW-0418">Kinase</keyword>
<evidence type="ECO:0000313" key="8">
    <source>
        <dbReference type="EnsemblProtists" id="EKX41733"/>
    </source>
</evidence>
<dbReference type="Gene3D" id="3.30.200.20">
    <property type="entry name" value="Phosphorylase Kinase, domain 1"/>
    <property type="match status" value="1"/>
</dbReference>
<keyword evidence="2 3" id="KW-0067">ATP-binding</keyword>
<keyword evidence="4" id="KW-0808">Transferase</keyword>
<evidence type="ECO:0000256" key="1">
    <source>
        <dbReference type="ARBA" id="ARBA00022741"/>
    </source>
</evidence>
<dbReference type="Proteomes" id="UP000011087">
    <property type="component" value="Unassembled WGS sequence"/>
</dbReference>
<dbReference type="KEGG" id="gtt:GUITHDRAFT_141734"/>
<proteinExistence type="inferred from homology"/>
<dbReference type="GO" id="GO:0004674">
    <property type="term" value="F:protein serine/threonine kinase activity"/>
    <property type="evidence" value="ECO:0007669"/>
    <property type="project" value="UniProtKB-KW"/>
</dbReference>
<dbReference type="InterPro" id="IPR008271">
    <property type="entry name" value="Ser/Thr_kinase_AS"/>
</dbReference>
<comment type="similarity">
    <text evidence="4">Belongs to the protein kinase superfamily.</text>
</comment>
<dbReference type="GO" id="GO:0005634">
    <property type="term" value="C:nucleus"/>
    <property type="evidence" value="ECO:0007669"/>
    <property type="project" value="TreeGrafter"/>
</dbReference>
<keyword evidence="9" id="KW-1185">Reference proteome</keyword>
<evidence type="ECO:0000313" key="7">
    <source>
        <dbReference type="EMBL" id="EKX41733.1"/>
    </source>
</evidence>
<evidence type="ECO:0000256" key="5">
    <source>
        <dbReference type="SAM" id="MobiDB-lite"/>
    </source>
</evidence>
<keyword evidence="1 3" id="KW-0547">Nucleotide-binding</keyword>
<dbReference type="PANTHER" id="PTHR44167">
    <property type="entry name" value="OVARIAN-SPECIFIC SERINE/THREONINE-PROTEIN KINASE LOK-RELATED"/>
    <property type="match status" value="1"/>
</dbReference>
<gene>
    <name evidence="7" type="ORF">GUITHDRAFT_141734</name>
</gene>
<dbReference type="RefSeq" id="XP_005828713.1">
    <property type="nucleotide sequence ID" value="XM_005828656.1"/>
</dbReference>